<feature type="chain" id="PRO_5012539878" evidence="2">
    <location>
        <begin position="16"/>
        <end position="579"/>
    </location>
</feature>
<evidence type="ECO:0000256" key="2">
    <source>
        <dbReference type="SAM" id="SignalP"/>
    </source>
</evidence>
<reference evidence="3" key="1">
    <citation type="submission" date="2017-09" db="EMBL/GenBank/DDBJ databases">
        <title>Contemporary evolution of a Lepidopteran species, Heliothis virescens, in response to modern agricultural practices.</title>
        <authorList>
            <person name="Fritz M.L."/>
            <person name="Deyonke A.M."/>
            <person name="Papanicolaou A."/>
            <person name="Micinski S."/>
            <person name="Westbrook J."/>
            <person name="Gould F."/>
        </authorList>
    </citation>
    <scope>NUCLEOTIDE SEQUENCE [LARGE SCALE GENOMIC DNA]</scope>
    <source>
        <strain evidence="3">HvINT-</strain>
        <tissue evidence="3">Whole body</tissue>
    </source>
</reference>
<feature type="region of interest" description="Disordered" evidence="1">
    <location>
        <begin position="227"/>
        <end position="258"/>
    </location>
</feature>
<sequence>MKIYLLFLLATTVICEHNKGNLQTNVDAGIRSVHGPEGIVYLDGGGAYARKNIARSPYIRKDQAANGKSSSLRNYSYPKRKSNPTASVITPIAKPPMETYPTINAEAIDKSQRYAVGRFKNPALRNQDKSHGEESNNYESERLGGPNGVYADRTSNTNQETKKITHLLERIGRAGPKPAGNINISGNKVSSYSVSAAYKGNTNRSAPDMQPKANGIADVVQRFQFGNSESNARDDTKPPSSNSEDIDSINKDVTTTPPSTLDRIKSLFKRATKAPTTNFDLIDWTTSIPTAIQILTNTPMKIPPSIQDYPSDKANCNCNCGCCNCGCNCGCNPHNQNNEHQYNEDMEPNKDMEPNEDMETNIDMEPNLGMEPNIGMEHNGDIEHNEDMGQNENYGNYEPAESNPYEDMTGFQQDQTGPEFDPMAQNLGWGGMYGGGGDEGMSVLQHPQTGLLFHPMPHGLGWGRFFGGGGGLVPYVPGPPSANYHAGAYRPNIDTHSADEGRGMLGMGFSGFEPGGSGSMVKTRFGYGDGYGDGYGEGYDKGSVIDDSFGTGGYQNYLTQYGKGGKKVYTKHVSSIYHI</sequence>
<name>A0A2A4KAZ1_HELVI</name>
<organism evidence="3">
    <name type="scientific">Heliothis virescens</name>
    <name type="common">Tobacco budworm moth</name>
    <dbReference type="NCBI Taxonomy" id="7102"/>
    <lineage>
        <taxon>Eukaryota</taxon>
        <taxon>Metazoa</taxon>
        <taxon>Ecdysozoa</taxon>
        <taxon>Arthropoda</taxon>
        <taxon>Hexapoda</taxon>
        <taxon>Insecta</taxon>
        <taxon>Pterygota</taxon>
        <taxon>Neoptera</taxon>
        <taxon>Endopterygota</taxon>
        <taxon>Lepidoptera</taxon>
        <taxon>Glossata</taxon>
        <taxon>Ditrysia</taxon>
        <taxon>Noctuoidea</taxon>
        <taxon>Noctuidae</taxon>
        <taxon>Heliothinae</taxon>
        <taxon>Heliothis</taxon>
    </lineage>
</organism>
<feature type="region of interest" description="Disordered" evidence="1">
    <location>
        <begin position="120"/>
        <end position="154"/>
    </location>
</feature>
<evidence type="ECO:0000256" key="1">
    <source>
        <dbReference type="SAM" id="MobiDB-lite"/>
    </source>
</evidence>
<evidence type="ECO:0000313" key="3">
    <source>
        <dbReference type="EMBL" id="PCG80963.1"/>
    </source>
</evidence>
<accession>A0A2A4KAZ1</accession>
<protein>
    <submittedName>
        <fullName evidence="3">Uncharacterized protein</fullName>
    </submittedName>
</protein>
<keyword evidence="2" id="KW-0732">Signal</keyword>
<proteinExistence type="predicted"/>
<comment type="caution">
    <text evidence="3">The sequence shown here is derived from an EMBL/GenBank/DDBJ whole genome shotgun (WGS) entry which is preliminary data.</text>
</comment>
<feature type="compositionally biased region" description="Basic and acidic residues" evidence="1">
    <location>
        <begin position="126"/>
        <end position="142"/>
    </location>
</feature>
<feature type="region of interest" description="Disordered" evidence="1">
    <location>
        <begin position="60"/>
        <end position="92"/>
    </location>
</feature>
<dbReference type="EMBL" id="NWSH01000008">
    <property type="protein sequence ID" value="PCG80963.1"/>
    <property type="molecule type" value="Genomic_DNA"/>
</dbReference>
<dbReference type="AlphaFoldDB" id="A0A2A4KAZ1"/>
<feature type="signal peptide" evidence="2">
    <location>
        <begin position="1"/>
        <end position="15"/>
    </location>
</feature>
<gene>
    <name evidence="3" type="ORF">B5V51_12875</name>
</gene>